<keyword evidence="2" id="KW-1185">Reference proteome</keyword>
<evidence type="ECO:0000313" key="2">
    <source>
        <dbReference type="Proteomes" id="UP000546324"/>
    </source>
</evidence>
<evidence type="ECO:0000313" key="1">
    <source>
        <dbReference type="EMBL" id="MBB6400182.1"/>
    </source>
</evidence>
<comment type="caution">
    <text evidence="1">The sequence shown here is derived from an EMBL/GenBank/DDBJ whole genome shotgun (WGS) entry which is preliminary data.</text>
</comment>
<proteinExistence type="predicted"/>
<sequence>MLPEDRKLGWRTLKRPGALPLVSPVEVPVGARQPVEFAPGRFYVEGLDDLPRKPYGKPARSMKGKAERWLSWMGAQALAGDSAICHHLENEVRVFTEISQHGRVGYWGLAGDLPRRVVEAGKRAEPETIPLAEFDKVVLKAGPCLLNGWGLTLHTADGPFEQVLSMATTDDLASAVQGFDWAMGPALYEIESGTRQASAIGLFVLALLAANPRLEIEILLNIPNTGYDLYFLPGAQKGHLPSGLYLDLISLWDGRTGISEGMLREALVNELRGKITTEQRARIKVLPYEEDLDIVRDLLREELETRGRAPRLETLFEQQIRHGDETWRAMGTTGRPRNVHEAASWGYVHAVLKHSMSKDPSGKRVLLIGVENASEGRIKAEADRMAKVIVGGSSELSVAHPGLAFDNVAVYPYESIHAMTQDDPGSGARLTALYYNDPGFQGELPDGSRISDISSLLRAS</sequence>
<name>A0A7X0G674_9ACTN</name>
<dbReference type="AlphaFoldDB" id="A0A7X0G674"/>
<dbReference type="Proteomes" id="UP000546324">
    <property type="component" value="Unassembled WGS sequence"/>
</dbReference>
<reference evidence="1 2" key="1">
    <citation type="submission" date="2020-08" db="EMBL/GenBank/DDBJ databases">
        <title>Sequencing the genomes of 1000 actinobacteria strains.</title>
        <authorList>
            <person name="Klenk H.-P."/>
        </authorList>
    </citation>
    <scope>NUCLEOTIDE SEQUENCE [LARGE SCALE GENOMIC DNA]</scope>
    <source>
        <strain evidence="1 2">DSM 43675</strain>
    </source>
</reference>
<organism evidence="1 2">
    <name type="scientific">Actinomadura coerulea</name>
    <dbReference type="NCBI Taxonomy" id="46159"/>
    <lineage>
        <taxon>Bacteria</taxon>
        <taxon>Bacillati</taxon>
        <taxon>Actinomycetota</taxon>
        <taxon>Actinomycetes</taxon>
        <taxon>Streptosporangiales</taxon>
        <taxon>Thermomonosporaceae</taxon>
        <taxon>Actinomadura</taxon>
    </lineage>
</organism>
<accession>A0A7X0G674</accession>
<protein>
    <submittedName>
        <fullName evidence="1">Uncharacterized protein</fullName>
    </submittedName>
</protein>
<dbReference type="RefSeq" id="WP_185032536.1">
    <property type="nucleotide sequence ID" value="NZ_JACHMQ010000001.1"/>
</dbReference>
<dbReference type="EMBL" id="JACHMQ010000001">
    <property type="protein sequence ID" value="MBB6400182.1"/>
    <property type="molecule type" value="Genomic_DNA"/>
</dbReference>
<gene>
    <name evidence="1" type="ORF">BKA00_007096</name>
</gene>